<evidence type="ECO:0000256" key="1">
    <source>
        <dbReference type="SAM" id="SignalP"/>
    </source>
</evidence>
<gene>
    <name evidence="2" type="ORF">COO92_08870</name>
</gene>
<sequence length="169" mass="18485">MKLRAIFPALTLIALMSLSACGFRPLYAEDRSGQSTAVDMSQVEVTLINDRVGQITRNLLIETLTPRGQASNPAYTLDVEVSESTSEQGFTKDNEATIADYLLEATYQLTRKSDAALLRQGFVRARTSYNIVDSDFASLEAEKAARRDAARNLAQQIANQVAVGLRAIP</sequence>
<evidence type="ECO:0008006" key="4">
    <source>
        <dbReference type="Google" id="ProtNLM"/>
    </source>
</evidence>
<reference evidence="2 3" key="1">
    <citation type="submission" date="2017-09" db="EMBL/GenBank/DDBJ databases">
        <title>Biodiversity and function of Thalassospira species in the particle-attached aromatic-hydrocarbon-degrading consortia from the surface seawater of the China South Sea.</title>
        <authorList>
            <person name="Dong C."/>
            <person name="Lai Q."/>
            <person name="Shao Z."/>
        </authorList>
    </citation>
    <scope>NUCLEOTIDE SEQUENCE [LARGE SCALE GENOMIC DNA]</scope>
    <source>
        <strain evidence="2 3">139Z-12</strain>
    </source>
</reference>
<dbReference type="InterPro" id="IPR007485">
    <property type="entry name" value="LPS_assembly_LptE"/>
</dbReference>
<keyword evidence="3" id="KW-1185">Reference proteome</keyword>
<dbReference type="Pfam" id="PF04390">
    <property type="entry name" value="LptE"/>
    <property type="match status" value="1"/>
</dbReference>
<dbReference type="GO" id="GO:0043165">
    <property type="term" value="P:Gram-negative-bacterium-type cell outer membrane assembly"/>
    <property type="evidence" value="ECO:0007669"/>
    <property type="project" value="InterPro"/>
</dbReference>
<evidence type="ECO:0000313" key="3">
    <source>
        <dbReference type="Proteomes" id="UP000233332"/>
    </source>
</evidence>
<feature type="signal peptide" evidence="1">
    <location>
        <begin position="1"/>
        <end position="28"/>
    </location>
</feature>
<proteinExistence type="predicted"/>
<accession>A0A2N3L813</accession>
<comment type="caution">
    <text evidence="2">The sequence shown here is derived from an EMBL/GenBank/DDBJ whole genome shotgun (WGS) entry which is preliminary data.</text>
</comment>
<dbReference type="EMBL" id="NXGX01000003">
    <property type="protein sequence ID" value="PKR58944.1"/>
    <property type="molecule type" value="Genomic_DNA"/>
</dbReference>
<keyword evidence="1" id="KW-0732">Signal</keyword>
<dbReference type="AlphaFoldDB" id="A0A2N3L813"/>
<protein>
    <recommendedName>
        <fullName evidence="4">LPS-assembly lipoprotein</fullName>
    </recommendedName>
</protein>
<dbReference type="Proteomes" id="UP000233332">
    <property type="component" value="Unassembled WGS sequence"/>
</dbReference>
<organism evidence="2 3">
    <name type="scientific">Thalassospira lohafexi</name>
    <dbReference type="NCBI Taxonomy" id="744227"/>
    <lineage>
        <taxon>Bacteria</taxon>
        <taxon>Pseudomonadati</taxon>
        <taxon>Pseudomonadota</taxon>
        <taxon>Alphaproteobacteria</taxon>
        <taxon>Rhodospirillales</taxon>
        <taxon>Thalassospiraceae</taxon>
        <taxon>Thalassospira</taxon>
    </lineage>
</organism>
<feature type="chain" id="PRO_5014956515" description="LPS-assembly lipoprotein" evidence="1">
    <location>
        <begin position="29"/>
        <end position="169"/>
    </location>
</feature>
<dbReference type="PROSITE" id="PS51257">
    <property type="entry name" value="PROKAR_LIPOPROTEIN"/>
    <property type="match status" value="1"/>
</dbReference>
<dbReference type="GO" id="GO:0019867">
    <property type="term" value="C:outer membrane"/>
    <property type="evidence" value="ECO:0007669"/>
    <property type="project" value="InterPro"/>
</dbReference>
<name>A0A2N3L813_9PROT</name>
<dbReference type="Gene3D" id="3.30.160.150">
    <property type="entry name" value="Lipoprotein like domain"/>
    <property type="match status" value="1"/>
</dbReference>
<evidence type="ECO:0000313" key="2">
    <source>
        <dbReference type="EMBL" id="PKR58944.1"/>
    </source>
</evidence>
<dbReference type="RefSeq" id="WP_101301457.1">
    <property type="nucleotide sequence ID" value="NZ_NXGX01000003.1"/>
</dbReference>